<evidence type="ECO:0000313" key="4">
    <source>
        <dbReference type="EMBL" id="CAB4211966.1"/>
    </source>
</evidence>
<dbReference type="EMBL" id="LR797379">
    <property type="protein sequence ID" value="CAB4211966.1"/>
    <property type="molecule type" value="Genomic_DNA"/>
</dbReference>
<organism evidence="3">
    <name type="scientific">uncultured Caudovirales phage</name>
    <dbReference type="NCBI Taxonomy" id="2100421"/>
    <lineage>
        <taxon>Viruses</taxon>
        <taxon>Duplodnaviria</taxon>
        <taxon>Heunggongvirae</taxon>
        <taxon>Uroviricota</taxon>
        <taxon>Caudoviricetes</taxon>
        <taxon>Peduoviridae</taxon>
        <taxon>Maltschvirus</taxon>
        <taxon>Maltschvirus maltsch</taxon>
    </lineage>
</organism>
<dbReference type="EMBL" id="LR797017">
    <property type="protein sequence ID" value="CAB4181625.1"/>
    <property type="molecule type" value="Genomic_DNA"/>
</dbReference>
<dbReference type="Gene3D" id="1.10.10.1400">
    <property type="entry name" value="Terminase, small subunit, N-terminal DNA-binding domain, HTH motif"/>
    <property type="match status" value="1"/>
</dbReference>
<proteinExistence type="predicted"/>
<sequence>MSDINGGETNQRKRKVSSKPKLRLVGAVDAAIVSLARGQGKDLHGLTAKQEAFAQGVGTRGETLSTAYRAAYDAANMSTPAIHVAACRLMASPTVGLRVNQLVKQRQAKSSYDSSRIMTHVVERLHAESIDTDNPPSARVRALELLGRLGAVQAFAPITADTVGDAAPADLAASLEARLRAMLSKAG</sequence>
<evidence type="ECO:0000313" key="3">
    <source>
        <dbReference type="EMBL" id="CAB4195760.1"/>
    </source>
</evidence>
<gene>
    <name evidence="2" type="ORF">UFOVP1070_52</name>
    <name evidence="3" type="ORF">UFOVP1302_32</name>
    <name evidence="4" type="ORF">UFOVP1416_80</name>
    <name evidence="1" type="ORF">UFOVP895_35</name>
</gene>
<accession>A0A6J5RE30</accession>
<evidence type="ECO:0008006" key="5">
    <source>
        <dbReference type="Google" id="ProtNLM"/>
    </source>
</evidence>
<reference evidence="3" key="1">
    <citation type="submission" date="2020-05" db="EMBL/GenBank/DDBJ databases">
        <authorList>
            <person name="Chiriac C."/>
            <person name="Salcher M."/>
            <person name="Ghai R."/>
            <person name="Kavagutti S V."/>
        </authorList>
    </citation>
    <scope>NUCLEOTIDE SEQUENCE</scope>
</reference>
<evidence type="ECO:0000313" key="2">
    <source>
        <dbReference type="EMBL" id="CAB4181625.1"/>
    </source>
</evidence>
<dbReference type="EMBL" id="LR797245">
    <property type="protein sequence ID" value="CAB4195760.1"/>
    <property type="molecule type" value="Genomic_DNA"/>
</dbReference>
<evidence type="ECO:0000313" key="1">
    <source>
        <dbReference type="EMBL" id="CAB4169549.1"/>
    </source>
</evidence>
<protein>
    <recommendedName>
        <fullName evidence="5">Terminase small subunit</fullName>
    </recommendedName>
</protein>
<dbReference type="EMBL" id="LR796842">
    <property type="protein sequence ID" value="CAB4169549.1"/>
    <property type="molecule type" value="Genomic_DNA"/>
</dbReference>
<dbReference type="InterPro" id="IPR038713">
    <property type="entry name" value="Terminase_Gp1_N_sf"/>
</dbReference>
<name>A0A6J5RE30_9CAUD</name>